<dbReference type="EMBL" id="QGNW01000533">
    <property type="protein sequence ID" value="RVW68465.1"/>
    <property type="molecule type" value="Genomic_DNA"/>
</dbReference>
<accession>A0A438G8B2</accession>
<gene>
    <name evidence="1" type="ORF">CK203_060175</name>
</gene>
<protein>
    <submittedName>
        <fullName evidence="1">Uncharacterized protein</fullName>
    </submittedName>
</protein>
<proteinExistence type="predicted"/>
<reference evidence="1 2" key="1">
    <citation type="journal article" date="2018" name="PLoS Genet.">
        <title>Population sequencing reveals clonal diversity and ancestral inbreeding in the grapevine cultivar Chardonnay.</title>
        <authorList>
            <person name="Roach M.J."/>
            <person name="Johnson D.L."/>
            <person name="Bohlmann J."/>
            <person name="van Vuuren H.J."/>
            <person name="Jones S.J."/>
            <person name="Pretorius I.S."/>
            <person name="Schmidt S.A."/>
            <person name="Borneman A.R."/>
        </authorList>
    </citation>
    <scope>NUCLEOTIDE SEQUENCE [LARGE SCALE GENOMIC DNA]</scope>
    <source>
        <strain evidence="2">cv. Chardonnay</strain>
        <tissue evidence="1">Leaf</tissue>
    </source>
</reference>
<evidence type="ECO:0000313" key="1">
    <source>
        <dbReference type="EMBL" id="RVW68465.1"/>
    </source>
</evidence>
<organism evidence="1 2">
    <name type="scientific">Vitis vinifera</name>
    <name type="common">Grape</name>
    <dbReference type="NCBI Taxonomy" id="29760"/>
    <lineage>
        <taxon>Eukaryota</taxon>
        <taxon>Viridiplantae</taxon>
        <taxon>Streptophyta</taxon>
        <taxon>Embryophyta</taxon>
        <taxon>Tracheophyta</taxon>
        <taxon>Spermatophyta</taxon>
        <taxon>Magnoliopsida</taxon>
        <taxon>eudicotyledons</taxon>
        <taxon>Gunneridae</taxon>
        <taxon>Pentapetalae</taxon>
        <taxon>rosids</taxon>
        <taxon>Vitales</taxon>
        <taxon>Vitaceae</taxon>
        <taxon>Viteae</taxon>
        <taxon>Vitis</taxon>
    </lineage>
</organism>
<name>A0A438G8B2_VITVI</name>
<evidence type="ECO:0000313" key="2">
    <source>
        <dbReference type="Proteomes" id="UP000288805"/>
    </source>
</evidence>
<dbReference type="AlphaFoldDB" id="A0A438G8B2"/>
<sequence>MINPKEDANQGNNLLVCNRSMWGTELVCDISEVVPQLPLDDVRETFNMRERNDSNLLDMLRILVS</sequence>
<comment type="caution">
    <text evidence="1">The sequence shown here is derived from an EMBL/GenBank/DDBJ whole genome shotgun (WGS) entry which is preliminary data.</text>
</comment>
<dbReference type="Proteomes" id="UP000288805">
    <property type="component" value="Unassembled WGS sequence"/>
</dbReference>